<dbReference type="AlphaFoldDB" id="A0A6M3LKY9"/>
<dbReference type="EMBL" id="MT141613">
    <property type="protein sequence ID" value="QJA68396.1"/>
    <property type="molecule type" value="Genomic_DNA"/>
</dbReference>
<accession>A0A6M3LKY9</accession>
<sequence>MKMSFDTGGIWQSEFDECDCCRLNTAGNHETGCPCAVHITGYGYGLIVEREDEE</sequence>
<dbReference type="EMBL" id="MT143149">
    <property type="protein sequence ID" value="QJA93445.1"/>
    <property type="molecule type" value="Genomic_DNA"/>
</dbReference>
<evidence type="ECO:0000313" key="1">
    <source>
        <dbReference type="EMBL" id="QJA68396.1"/>
    </source>
</evidence>
<evidence type="ECO:0000313" key="2">
    <source>
        <dbReference type="EMBL" id="QJA93445.1"/>
    </source>
</evidence>
<reference evidence="2" key="1">
    <citation type="submission" date="2020-03" db="EMBL/GenBank/DDBJ databases">
        <title>The deep terrestrial virosphere.</title>
        <authorList>
            <person name="Holmfeldt K."/>
            <person name="Nilsson E."/>
            <person name="Simone D."/>
            <person name="Lopez-Fernandez M."/>
            <person name="Wu X."/>
            <person name="de Brujin I."/>
            <person name="Lundin D."/>
            <person name="Andersson A."/>
            <person name="Bertilsson S."/>
            <person name="Dopson M."/>
        </authorList>
    </citation>
    <scope>NUCLEOTIDE SEQUENCE</scope>
    <source>
        <strain evidence="1">MM415A06895</strain>
        <strain evidence="2">MM415B04219</strain>
    </source>
</reference>
<gene>
    <name evidence="1" type="ORF">MM415A06895_0008</name>
    <name evidence="2" type="ORF">MM415B04219_0012</name>
</gene>
<proteinExistence type="predicted"/>
<protein>
    <submittedName>
        <fullName evidence="2">Uncharacterized protein</fullName>
    </submittedName>
</protein>
<organism evidence="2">
    <name type="scientific">viral metagenome</name>
    <dbReference type="NCBI Taxonomy" id="1070528"/>
    <lineage>
        <taxon>unclassified sequences</taxon>
        <taxon>metagenomes</taxon>
        <taxon>organismal metagenomes</taxon>
    </lineage>
</organism>
<name>A0A6M3LKY9_9ZZZZ</name>